<evidence type="ECO:0000313" key="2">
    <source>
        <dbReference type="EMBL" id="BDU73534.1"/>
    </source>
</evidence>
<keyword evidence="3" id="KW-1185">Reference proteome</keyword>
<organism evidence="2 3">
    <name type="scientific">Mesoterricola silvestris</name>
    <dbReference type="NCBI Taxonomy" id="2927979"/>
    <lineage>
        <taxon>Bacteria</taxon>
        <taxon>Pseudomonadati</taxon>
        <taxon>Acidobacteriota</taxon>
        <taxon>Holophagae</taxon>
        <taxon>Holophagales</taxon>
        <taxon>Holophagaceae</taxon>
        <taxon>Mesoterricola</taxon>
    </lineage>
</organism>
<dbReference type="KEGG" id="msil:METEAL_27080"/>
<dbReference type="Gene3D" id="3.50.50.60">
    <property type="entry name" value="FAD/NAD(P)-binding domain"/>
    <property type="match status" value="1"/>
</dbReference>
<dbReference type="InterPro" id="IPR036188">
    <property type="entry name" value="FAD/NAD-bd_sf"/>
</dbReference>
<dbReference type="Pfam" id="PF07992">
    <property type="entry name" value="Pyr_redox_2"/>
    <property type="match status" value="1"/>
</dbReference>
<dbReference type="EMBL" id="AP027080">
    <property type="protein sequence ID" value="BDU73534.1"/>
    <property type="molecule type" value="Genomic_DNA"/>
</dbReference>
<accession>A0AA48K917</accession>
<dbReference type="GO" id="GO:0016491">
    <property type="term" value="F:oxidoreductase activity"/>
    <property type="evidence" value="ECO:0007669"/>
    <property type="project" value="InterPro"/>
</dbReference>
<dbReference type="PROSITE" id="PS51257">
    <property type="entry name" value="PROKAR_LIPOPROTEIN"/>
    <property type="match status" value="1"/>
</dbReference>
<gene>
    <name evidence="2" type="ORF">METEAL_27080</name>
</gene>
<dbReference type="InterPro" id="IPR023753">
    <property type="entry name" value="FAD/NAD-binding_dom"/>
</dbReference>
<dbReference type="PRINTS" id="PR00368">
    <property type="entry name" value="FADPNR"/>
</dbReference>
<dbReference type="Proteomes" id="UP001238179">
    <property type="component" value="Chromosome"/>
</dbReference>
<proteinExistence type="predicted"/>
<name>A0AA48K917_9BACT</name>
<dbReference type="SUPFAM" id="SSF51905">
    <property type="entry name" value="FAD/NAD(P)-binding domain"/>
    <property type="match status" value="1"/>
</dbReference>
<evidence type="ECO:0000259" key="1">
    <source>
        <dbReference type="Pfam" id="PF07992"/>
    </source>
</evidence>
<feature type="domain" description="FAD/NAD(P)-binding" evidence="1">
    <location>
        <begin position="130"/>
        <end position="346"/>
    </location>
</feature>
<dbReference type="AlphaFoldDB" id="A0AA48K917"/>
<protein>
    <recommendedName>
        <fullName evidence="1">FAD/NAD(P)-binding domain-containing protein</fullName>
    </recommendedName>
</protein>
<sequence>MQRPIPLPVPLLLALLLACNSHPPAKHGDSSTPIPAPPSADPRVSALNLALAGDPILDHPAVREAVKAACFSPAGIWAAAGGTDSAAPSSDKLLKTLARPLFRPILMEALDRTVQDRSRALAAAQGPYHYNVAILGSGPVGAVAALNLRRANPALKVALIEENPRPGQTFRTFGRFTWINSPERGPASTNRFPGLSLAARDLLDPGTVRDTPYFLMPYHLADLTELAVLASGADCWLGVQAERLEPSPGQGLAIQVRGGGPQLTADRILVASGLGQVAPPDDPAHPAPAVDTFEHITARATRILERNRLHPGAAASFMAPYAGKTLAIIGAGDSANNLAELAAGYGPPGLYGKASTGGSQPGPRNGPAIGDPLGPASVLWVRQRAADAAAFKAANKLRYHQTVTAAYGAFTLAPERLRALQVLPSGQVDLELEAAGAGPGRHVTVDFVWRATGQEVASSPVIRSLYQDAHGHRGSPAAVRSWLAALDTVRGPITGNAPGPFKDRTVDTAVGRRMPVTSALMETYFGGAVASPLATPQELQDLSITRNAASLETNLPRAASLASHLAALPGYRPAAAPAPGAAPRGTVLSPGAGYGPCAAHVRHPLGRPGILMAGLPSEPSRRRTYTRIALASILGRTLQGQRFSTDFTLTFHAHGGKLTVGADRLEPGQAKGLIHDLGARTEFLLLAADLAGRHPGGMVVRVRGGLDADASSVRVQ</sequence>
<evidence type="ECO:0000313" key="3">
    <source>
        <dbReference type="Proteomes" id="UP001238179"/>
    </source>
</evidence>
<dbReference type="RefSeq" id="WP_316412205.1">
    <property type="nucleotide sequence ID" value="NZ_AP027080.1"/>
</dbReference>
<reference evidence="3" key="1">
    <citation type="journal article" date="2023" name="Int. J. Syst. Evol. Microbiol.">
        <title>Mesoterricola silvestris gen. nov., sp. nov., Mesoterricola sediminis sp. nov., Geothrix oryzae sp. nov., Geothrix edaphica sp. nov., Geothrix rubra sp. nov., and Geothrix limicola sp. nov., six novel members of Acidobacteriota isolated from soils.</title>
        <authorList>
            <person name="Itoh H."/>
            <person name="Sugisawa Y."/>
            <person name="Mise K."/>
            <person name="Xu Z."/>
            <person name="Kuniyasu M."/>
            <person name="Ushijima N."/>
            <person name="Kawano K."/>
            <person name="Kobayashi E."/>
            <person name="Shiratori Y."/>
            <person name="Masuda Y."/>
            <person name="Senoo K."/>
        </authorList>
    </citation>
    <scope>NUCLEOTIDE SEQUENCE [LARGE SCALE GENOMIC DNA]</scope>
    <source>
        <strain evidence="3">W79</strain>
    </source>
</reference>